<reference evidence="6 7" key="1">
    <citation type="submission" date="2023-08" db="EMBL/GenBank/DDBJ databases">
        <title>Microbacterium psychrotolerans sp. nov., a psychrotolerant bacterium isolated from soil in Heilongjiang Province, China.</title>
        <authorList>
            <person name="An P."/>
            <person name="Zhao D."/>
            <person name="Xiang H."/>
        </authorList>
    </citation>
    <scope>NUCLEOTIDE SEQUENCE [LARGE SCALE GENOMIC DNA]</scope>
    <source>
        <strain evidence="6 7">QXD-8</strain>
    </source>
</reference>
<keyword evidence="5" id="KW-0963">Cytoplasm</keyword>
<dbReference type="InterPro" id="IPR040442">
    <property type="entry name" value="Pyrv_kinase-like_dom_sf"/>
</dbReference>
<dbReference type="PIRSF" id="PIRSF000388">
    <property type="entry name" value="Pantoate_hydroxy_MeTrfase"/>
    <property type="match status" value="1"/>
</dbReference>
<evidence type="ECO:0000313" key="7">
    <source>
        <dbReference type="Proteomes" id="UP001235133"/>
    </source>
</evidence>
<dbReference type="RefSeq" id="WP_308865746.1">
    <property type="nucleotide sequence ID" value="NZ_JAVFWO010000001.1"/>
</dbReference>
<comment type="caution">
    <text evidence="6">The sequence shown here is derived from an EMBL/GenBank/DDBJ whole genome shotgun (WGS) entry which is preliminary data.</text>
</comment>
<dbReference type="InterPro" id="IPR003700">
    <property type="entry name" value="Pantoate_hydroxy_MeTrfase"/>
</dbReference>
<evidence type="ECO:0000256" key="3">
    <source>
        <dbReference type="ARBA" id="ARBA00022655"/>
    </source>
</evidence>
<keyword evidence="5" id="KW-0460">Magnesium</keyword>
<feature type="binding site" evidence="5">
    <location>
        <position position="85"/>
    </location>
    <ligand>
        <name>Mg(2+)</name>
        <dbReference type="ChEBI" id="CHEBI:18420"/>
    </ligand>
</feature>
<comment type="catalytic activity">
    <reaction evidence="5">
        <text>(6R)-5,10-methylene-5,6,7,8-tetrahydrofolate + 3-methyl-2-oxobutanoate + H2O = 2-dehydropantoate + (6S)-5,6,7,8-tetrahydrofolate</text>
        <dbReference type="Rhea" id="RHEA:11824"/>
        <dbReference type="ChEBI" id="CHEBI:11561"/>
        <dbReference type="ChEBI" id="CHEBI:11851"/>
        <dbReference type="ChEBI" id="CHEBI:15377"/>
        <dbReference type="ChEBI" id="CHEBI:15636"/>
        <dbReference type="ChEBI" id="CHEBI:57453"/>
        <dbReference type="EC" id="2.1.2.11"/>
    </reaction>
</comment>
<dbReference type="NCBIfam" id="NF001452">
    <property type="entry name" value="PRK00311.1"/>
    <property type="match status" value="1"/>
</dbReference>
<comment type="pathway">
    <text evidence="5">Cofactor biosynthesis; (R)-pantothenate biosynthesis; (R)-pantoate from 3-methyl-2-oxobutanoate: step 1/2.</text>
</comment>
<evidence type="ECO:0000256" key="4">
    <source>
        <dbReference type="ARBA" id="ARBA00022679"/>
    </source>
</evidence>
<dbReference type="GO" id="GO:0003864">
    <property type="term" value="F:3-methyl-2-oxobutanoate hydroxymethyltransferase activity"/>
    <property type="evidence" value="ECO:0007669"/>
    <property type="project" value="UniProtKB-EC"/>
</dbReference>
<dbReference type="SUPFAM" id="SSF51621">
    <property type="entry name" value="Phosphoenolpyruvate/pyruvate domain"/>
    <property type="match status" value="1"/>
</dbReference>
<organism evidence="6 7">
    <name type="scientific">Microbacterium psychrotolerans</name>
    <dbReference type="NCBI Taxonomy" id="3068321"/>
    <lineage>
        <taxon>Bacteria</taxon>
        <taxon>Bacillati</taxon>
        <taxon>Actinomycetota</taxon>
        <taxon>Actinomycetes</taxon>
        <taxon>Micrococcales</taxon>
        <taxon>Microbacteriaceae</taxon>
        <taxon>Microbacterium</taxon>
    </lineage>
</organism>
<feature type="binding site" evidence="5">
    <location>
        <position position="85"/>
    </location>
    <ligand>
        <name>3-methyl-2-oxobutanoate</name>
        <dbReference type="ChEBI" id="CHEBI:11851"/>
    </ligand>
</feature>
<comment type="cofactor">
    <cofactor evidence="5">
        <name>Mg(2+)</name>
        <dbReference type="ChEBI" id="CHEBI:18420"/>
    </cofactor>
    <text evidence="5">Binds 1 Mg(2+) ion per subunit.</text>
</comment>
<evidence type="ECO:0000256" key="2">
    <source>
        <dbReference type="ARBA" id="ARBA00011424"/>
    </source>
</evidence>
<dbReference type="EC" id="2.1.2.11" evidence="5"/>
<dbReference type="HAMAP" id="MF_00156">
    <property type="entry name" value="PanB"/>
    <property type="match status" value="1"/>
</dbReference>
<feature type="binding site" evidence="5">
    <location>
        <position position="115"/>
    </location>
    <ligand>
        <name>3-methyl-2-oxobutanoate</name>
        <dbReference type="ChEBI" id="CHEBI:11851"/>
    </ligand>
</feature>
<dbReference type="Pfam" id="PF02548">
    <property type="entry name" value="Pantoate_transf"/>
    <property type="match status" value="1"/>
</dbReference>
<feature type="active site" description="Proton acceptor" evidence="5">
    <location>
        <position position="185"/>
    </location>
</feature>
<evidence type="ECO:0000256" key="1">
    <source>
        <dbReference type="ARBA" id="ARBA00008676"/>
    </source>
</evidence>
<proteinExistence type="inferred from homology"/>
<evidence type="ECO:0000256" key="5">
    <source>
        <dbReference type="HAMAP-Rule" id="MF_00156"/>
    </source>
</evidence>
<keyword evidence="4 5" id="KW-0808">Transferase</keyword>
<keyword evidence="7" id="KW-1185">Reference proteome</keyword>
<protein>
    <recommendedName>
        <fullName evidence="5">3-methyl-2-oxobutanoate hydroxymethyltransferase</fullName>
        <ecNumber evidence="5">2.1.2.11</ecNumber>
    </recommendedName>
    <alternativeName>
        <fullName evidence="5">Ketopantoate hydroxymethyltransferase</fullName>
        <shortName evidence="5">KPHMT</shortName>
    </alternativeName>
</protein>
<feature type="binding site" evidence="5">
    <location>
        <position position="46"/>
    </location>
    <ligand>
        <name>Mg(2+)</name>
        <dbReference type="ChEBI" id="CHEBI:18420"/>
    </ligand>
</feature>
<feature type="binding site" evidence="5">
    <location>
        <begin position="46"/>
        <end position="47"/>
    </location>
    <ligand>
        <name>3-methyl-2-oxobutanoate</name>
        <dbReference type="ChEBI" id="CHEBI:11851"/>
    </ligand>
</feature>
<accession>A0ABU0YVI1</accession>
<sequence>MRPQVTLRRLEEMKAGHEPIVMVTAYDYPTARVAERAEVDMVLVGDSGAQVVLGYDSTVAVSIDEMLVLARAVRRGVRSAFVVCDLPFGSTEVSDEQAVATAVRFVREAGADAVKLEGGGEARLSRIRAIAAAGIAVVAHVGLTPQTAVALGGMRAQGRTADSAARFAREAVAVQEAGASVLVIEAVPAEVVDVVLPALDIPVIGIGAGRADGQVLVMHDLLGITEGKTAAFVKRFAAVGDEMAGGVAAYAAEVRSGVFPGAEHGYTANEAAVAAARDALATPATD</sequence>
<name>A0ABU0YVI1_9MICO</name>
<evidence type="ECO:0000313" key="6">
    <source>
        <dbReference type="EMBL" id="MDQ7876351.1"/>
    </source>
</evidence>
<dbReference type="NCBIfam" id="TIGR00222">
    <property type="entry name" value="panB"/>
    <property type="match status" value="1"/>
</dbReference>
<feature type="binding site" evidence="5">
    <location>
        <position position="117"/>
    </location>
    <ligand>
        <name>Mg(2+)</name>
        <dbReference type="ChEBI" id="CHEBI:18420"/>
    </ligand>
</feature>
<keyword evidence="5" id="KW-0479">Metal-binding</keyword>
<comment type="subunit">
    <text evidence="2 5">Homodecamer; pentamer of dimers.</text>
</comment>
<dbReference type="Proteomes" id="UP001235133">
    <property type="component" value="Unassembled WGS sequence"/>
</dbReference>
<dbReference type="CDD" id="cd06557">
    <property type="entry name" value="KPHMT-like"/>
    <property type="match status" value="1"/>
</dbReference>
<gene>
    <name evidence="5 6" type="primary">panB</name>
    <name evidence="6" type="ORF">Q9R08_00035</name>
</gene>
<comment type="subcellular location">
    <subcellularLocation>
        <location evidence="5">Cytoplasm</location>
    </subcellularLocation>
</comment>
<keyword evidence="3 5" id="KW-0566">Pantothenate biosynthesis</keyword>
<comment type="function">
    <text evidence="5">Catalyzes the reversible reaction in which hydroxymethyl group from 5,10-methylenetetrahydrofolate is transferred onto alpha-ketoisovalerate to form ketopantoate.</text>
</comment>
<dbReference type="PANTHER" id="PTHR20881">
    <property type="entry name" value="3-METHYL-2-OXOBUTANOATE HYDROXYMETHYLTRANSFERASE"/>
    <property type="match status" value="1"/>
</dbReference>
<dbReference type="PANTHER" id="PTHR20881:SF0">
    <property type="entry name" value="3-METHYL-2-OXOBUTANOATE HYDROXYMETHYLTRANSFERASE"/>
    <property type="match status" value="1"/>
</dbReference>
<dbReference type="InterPro" id="IPR015813">
    <property type="entry name" value="Pyrv/PenolPyrv_kinase-like_dom"/>
</dbReference>
<dbReference type="EMBL" id="JAVFWO010000001">
    <property type="protein sequence ID" value="MDQ7876351.1"/>
    <property type="molecule type" value="Genomic_DNA"/>
</dbReference>
<comment type="similarity">
    <text evidence="1 5">Belongs to the PanB family.</text>
</comment>
<dbReference type="Gene3D" id="3.20.20.60">
    <property type="entry name" value="Phosphoenolpyruvate-binding domains"/>
    <property type="match status" value="1"/>
</dbReference>